<dbReference type="RefSeq" id="WP_049681007.1">
    <property type="nucleotide sequence ID" value="NZ_LFZW01000001.1"/>
</dbReference>
<gene>
    <name evidence="1" type="ORF">AC625_09040</name>
</gene>
<organism evidence="1 2">
    <name type="scientific">Peribacillus loiseleuriae</name>
    <dbReference type="NCBI Taxonomy" id="1679170"/>
    <lineage>
        <taxon>Bacteria</taxon>
        <taxon>Bacillati</taxon>
        <taxon>Bacillota</taxon>
        <taxon>Bacilli</taxon>
        <taxon>Bacillales</taxon>
        <taxon>Bacillaceae</taxon>
        <taxon>Peribacillus</taxon>
    </lineage>
</organism>
<protein>
    <recommendedName>
        <fullName evidence="3">Core-binding (CB) domain-containing protein</fullName>
    </recommendedName>
</protein>
<sequence>MLLEDILAEYMYHCEAKGFTPKMRLNKRQEYKQLMKYLIDKRAVSELEGITVHELRAYFRLKQKGGLQPQGIVSMYIIQGS</sequence>
<comment type="caution">
    <text evidence="1">The sequence shown here is derived from an EMBL/GenBank/DDBJ whole genome shotgun (WGS) entry which is preliminary data.</text>
</comment>
<dbReference type="EMBL" id="LFZW01000001">
    <property type="protein sequence ID" value="KMY49665.1"/>
    <property type="molecule type" value="Genomic_DNA"/>
</dbReference>
<reference evidence="2" key="1">
    <citation type="submission" date="2015-07" db="EMBL/GenBank/DDBJ databases">
        <title>Genome sequencing project for genomic taxonomy and phylogenomics of Bacillus-like bacteria.</title>
        <authorList>
            <person name="Liu B."/>
            <person name="Wang J."/>
            <person name="Zhu Y."/>
            <person name="Liu G."/>
            <person name="Chen Q."/>
            <person name="Chen Z."/>
            <person name="Lan J."/>
            <person name="Che J."/>
            <person name="Ge C."/>
            <person name="Shi H."/>
            <person name="Pan Z."/>
            <person name="Liu X."/>
        </authorList>
    </citation>
    <scope>NUCLEOTIDE SEQUENCE [LARGE SCALE GENOMIC DNA]</scope>
    <source>
        <strain evidence="2">FJAT-27997</strain>
    </source>
</reference>
<dbReference type="OrthoDB" id="107900at2"/>
<keyword evidence="2" id="KW-1185">Reference proteome</keyword>
<dbReference type="PATRIC" id="fig|1679170.3.peg.1983"/>
<dbReference type="AlphaFoldDB" id="A0A0K9GSQ4"/>
<dbReference type="Proteomes" id="UP000037146">
    <property type="component" value="Unassembled WGS sequence"/>
</dbReference>
<dbReference type="STRING" id="1679170.AC625_09040"/>
<evidence type="ECO:0008006" key="3">
    <source>
        <dbReference type="Google" id="ProtNLM"/>
    </source>
</evidence>
<evidence type="ECO:0000313" key="1">
    <source>
        <dbReference type="EMBL" id="KMY49665.1"/>
    </source>
</evidence>
<accession>A0A0K9GSQ4</accession>
<name>A0A0K9GSQ4_9BACI</name>
<proteinExistence type="predicted"/>
<evidence type="ECO:0000313" key="2">
    <source>
        <dbReference type="Proteomes" id="UP000037146"/>
    </source>
</evidence>